<evidence type="ECO:0000256" key="5">
    <source>
        <dbReference type="ARBA" id="ARBA00023136"/>
    </source>
</evidence>
<dbReference type="PANTHER" id="PTHR30250:SF11">
    <property type="entry name" value="O-ANTIGEN TRANSPORTER-RELATED"/>
    <property type="match status" value="1"/>
</dbReference>
<proteinExistence type="predicted"/>
<dbReference type="STRING" id="31958.SD37_02195"/>
<evidence type="ECO:0000256" key="2">
    <source>
        <dbReference type="ARBA" id="ARBA00022475"/>
    </source>
</evidence>
<feature type="transmembrane region" description="Helical" evidence="6">
    <location>
        <begin position="258"/>
        <end position="281"/>
    </location>
</feature>
<keyword evidence="8" id="KW-1185">Reference proteome</keyword>
<evidence type="ECO:0000256" key="3">
    <source>
        <dbReference type="ARBA" id="ARBA00022692"/>
    </source>
</evidence>
<comment type="subcellular location">
    <subcellularLocation>
        <location evidence="1">Cell membrane</location>
        <topology evidence="1">Multi-pass membrane protein</topology>
    </subcellularLocation>
</comment>
<feature type="transmembrane region" description="Helical" evidence="6">
    <location>
        <begin position="125"/>
        <end position="144"/>
    </location>
</feature>
<feature type="transmembrane region" description="Helical" evidence="6">
    <location>
        <begin position="52"/>
        <end position="71"/>
    </location>
</feature>
<keyword evidence="3 6" id="KW-0812">Transmembrane</keyword>
<protein>
    <recommendedName>
        <fullName evidence="9">Polysaccharide biosynthesis protein</fullName>
    </recommendedName>
</protein>
<keyword evidence="5 6" id="KW-0472">Membrane</keyword>
<evidence type="ECO:0000313" key="8">
    <source>
        <dbReference type="Proteomes" id="UP000093695"/>
    </source>
</evidence>
<accession>A0A193BQX5</accession>
<dbReference type="PANTHER" id="PTHR30250">
    <property type="entry name" value="PST FAMILY PREDICTED COLANIC ACID TRANSPORTER"/>
    <property type="match status" value="1"/>
</dbReference>
<feature type="transmembrane region" description="Helical" evidence="6">
    <location>
        <begin position="221"/>
        <end position="246"/>
    </location>
</feature>
<keyword evidence="2" id="KW-1003">Cell membrane</keyword>
<dbReference type="RefSeq" id="WP_044853623.1">
    <property type="nucleotide sequence ID" value="NZ_CP016174.1"/>
</dbReference>
<evidence type="ECO:0000256" key="6">
    <source>
        <dbReference type="SAM" id="Phobius"/>
    </source>
</evidence>
<evidence type="ECO:0000313" key="7">
    <source>
        <dbReference type="EMBL" id="ANN14584.1"/>
    </source>
</evidence>
<name>A0A193BQX5_AMYOR</name>
<sequence length="435" mass="45223">MSGTVTDNTGEQLAKDTGKSAGRIGVYLLIAIALGYALTVVWGRVLPPEDNAVLLSFWGMLMGLGAALSPLEQEISRQSAHAALEGRKAGRPAVIAFVTSVVAVTVAALFTLIPPVTEKVYGGQFALAVIVLAGGLSFAFQFAARGLLIGQDHVRSYSWLILVEAAVRILVVAALVVAGLTQLYWFAIAAATGSFAWLLFARGAARLVDPKLDADEPAKPIVTNMLMLLAGAGLTASVITGYPALVSLLAPGGDKDKLGVLFLALFVARTPLTLMAPVQALAVPTVVRLSSTEEGKHRLRRLLALGSAGALALAALGALIGWLIGPWVVRLVYGAKNDPEAWWMAGLVWSSVLLAAMQLLAAVLVAQAKATKVLITWAAVVVATALVLLFFPGDTVVRAVVGLAAGPTVGLLVVMAFVVRGTPDTGNARPSETSR</sequence>
<dbReference type="AlphaFoldDB" id="A0A193BQX5"/>
<feature type="transmembrane region" description="Helical" evidence="6">
    <location>
        <begin position="397"/>
        <end position="419"/>
    </location>
</feature>
<gene>
    <name evidence="7" type="ORF">SD37_02195</name>
</gene>
<evidence type="ECO:0000256" key="1">
    <source>
        <dbReference type="ARBA" id="ARBA00004651"/>
    </source>
</evidence>
<dbReference type="Proteomes" id="UP000093695">
    <property type="component" value="Chromosome"/>
</dbReference>
<dbReference type="KEGG" id="aori:SD37_02195"/>
<dbReference type="EMBL" id="CP016174">
    <property type="protein sequence ID" value="ANN14584.1"/>
    <property type="molecule type" value="Genomic_DNA"/>
</dbReference>
<evidence type="ECO:0000256" key="4">
    <source>
        <dbReference type="ARBA" id="ARBA00022989"/>
    </source>
</evidence>
<evidence type="ECO:0008006" key="9">
    <source>
        <dbReference type="Google" id="ProtNLM"/>
    </source>
</evidence>
<feature type="transmembrane region" description="Helical" evidence="6">
    <location>
        <begin position="92"/>
        <end position="113"/>
    </location>
</feature>
<organism evidence="7 8">
    <name type="scientific">Amycolatopsis orientalis</name>
    <name type="common">Nocardia orientalis</name>
    <dbReference type="NCBI Taxonomy" id="31958"/>
    <lineage>
        <taxon>Bacteria</taxon>
        <taxon>Bacillati</taxon>
        <taxon>Actinomycetota</taxon>
        <taxon>Actinomycetes</taxon>
        <taxon>Pseudonocardiales</taxon>
        <taxon>Pseudonocardiaceae</taxon>
        <taxon>Amycolatopsis</taxon>
    </lineage>
</organism>
<feature type="transmembrane region" description="Helical" evidence="6">
    <location>
        <begin position="341"/>
        <end position="366"/>
    </location>
</feature>
<dbReference type="eggNOG" id="COG2244">
    <property type="taxonomic scope" value="Bacteria"/>
</dbReference>
<reference evidence="7 8" key="1">
    <citation type="journal article" date="2015" name="Genome Announc.">
        <title>Draft Genome Sequence of Norvancomycin-Producing Strain Amycolatopsis orientalis CPCC200066.</title>
        <authorList>
            <person name="Lei X."/>
            <person name="Yuan F."/>
            <person name="Shi Y."/>
            <person name="Li X."/>
            <person name="Wang L."/>
            <person name="Hong B."/>
        </authorList>
    </citation>
    <scope>NUCLEOTIDE SEQUENCE [LARGE SCALE GENOMIC DNA]</scope>
    <source>
        <strain evidence="7 8">B-37</strain>
    </source>
</reference>
<feature type="transmembrane region" description="Helical" evidence="6">
    <location>
        <begin position="24"/>
        <end position="46"/>
    </location>
</feature>
<dbReference type="InterPro" id="IPR050833">
    <property type="entry name" value="Poly_Biosynth_Transport"/>
</dbReference>
<dbReference type="GO" id="GO:0005886">
    <property type="term" value="C:plasma membrane"/>
    <property type="evidence" value="ECO:0007669"/>
    <property type="project" value="UniProtKB-SubCell"/>
</dbReference>
<feature type="transmembrane region" description="Helical" evidence="6">
    <location>
        <begin position="156"/>
        <end position="177"/>
    </location>
</feature>
<feature type="transmembrane region" description="Helical" evidence="6">
    <location>
        <begin position="373"/>
        <end position="391"/>
    </location>
</feature>
<feature type="transmembrane region" description="Helical" evidence="6">
    <location>
        <begin position="302"/>
        <end position="329"/>
    </location>
</feature>
<feature type="transmembrane region" description="Helical" evidence="6">
    <location>
        <begin position="183"/>
        <end position="200"/>
    </location>
</feature>
<keyword evidence="4 6" id="KW-1133">Transmembrane helix</keyword>